<dbReference type="Proteomes" id="UP000606008">
    <property type="component" value="Unassembled WGS sequence"/>
</dbReference>
<reference evidence="2" key="1">
    <citation type="submission" date="2019-09" db="EMBL/GenBank/DDBJ databases">
        <authorList>
            <person name="Jung D.-H."/>
        </authorList>
    </citation>
    <scope>NUCLEOTIDE SEQUENCE [LARGE SCALE GENOMIC DNA]</scope>
    <source>
        <strain evidence="2">JA-25</strain>
    </source>
</reference>
<organism evidence="1 2">
    <name type="scientific">Fibrivirga algicola</name>
    <dbReference type="NCBI Taxonomy" id="2950420"/>
    <lineage>
        <taxon>Bacteria</taxon>
        <taxon>Pseudomonadati</taxon>
        <taxon>Bacteroidota</taxon>
        <taxon>Cytophagia</taxon>
        <taxon>Cytophagales</taxon>
        <taxon>Spirosomataceae</taxon>
        <taxon>Fibrivirga</taxon>
    </lineage>
</organism>
<evidence type="ECO:0000313" key="1">
    <source>
        <dbReference type="EMBL" id="NID10891.1"/>
    </source>
</evidence>
<dbReference type="InterPro" id="IPR036249">
    <property type="entry name" value="Thioredoxin-like_sf"/>
</dbReference>
<dbReference type="EMBL" id="WAEL01000004">
    <property type="protein sequence ID" value="NID10891.1"/>
    <property type="molecule type" value="Genomic_DNA"/>
</dbReference>
<comment type="caution">
    <text evidence="1">The sequence shown here is derived from an EMBL/GenBank/DDBJ whole genome shotgun (WGS) entry which is preliminary data.</text>
</comment>
<dbReference type="Gene3D" id="3.40.30.10">
    <property type="entry name" value="Glutaredoxin"/>
    <property type="match status" value="1"/>
</dbReference>
<name>A0ABX0QFE6_9BACT</name>
<keyword evidence="2" id="KW-1185">Reference proteome</keyword>
<dbReference type="Pfam" id="PF14595">
    <property type="entry name" value="Thioredoxin_9"/>
    <property type="match status" value="1"/>
</dbReference>
<gene>
    <name evidence="1" type="ORF">F7231_11985</name>
</gene>
<dbReference type="SUPFAM" id="SSF52833">
    <property type="entry name" value="Thioredoxin-like"/>
    <property type="match status" value="1"/>
</dbReference>
<protein>
    <submittedName>
        <fullName evidence="1">Thioredoxin family protein</fullName>
    </submittedName>
</protein>
<reference evidence="2" key="2">
    <citation type="submission" date="2023-07" db="EMBL/GenBank/DDBJ databases">
        <authorList>
            <person name="Jung D.-H."/>
        </authorList>
    </citation>
    <scope>NUCLEOTIDE SEQUENCE [LARGE SCALE GENOMIC DNA]</scope>
    <source>
        <strain evidence="2">JA-25</strain>
    </source>
</reference>
<accession>A0ABX0QFE6</accession>
<evidence type="ECO:0000313" key="2">
    <source>
        <dbReference type="Proteomes" id="UP000606008"/>
    </source>
</evidence>
<proteinExistence type="predicted"/>
<sequence length="218" mass="24837">MQPTTIPPITPALIAESMTYAQYMSLAKQRFADKLTTSDDPHYNTEQILGFTNVNFARIRRLEKTVLLTESIKTALAAQQRTWVWLVLVESWCGDVAQTLPVMKHIADFSGKIELRLLLRDQHIDVIDAYRTNGGRSIPKLICLEADTLRELGTWGPRPQALQAEMDVWKTQNLPFEEVIERAHGWYAKDHTQHTQTELATQIRAWAGSPVDSRLPTE</sequence>
<dbReference type="RefSeq" id="WP_166692065.1">
    <property type="nucleotide sequence ID" value="NZ_WAEL01000004.1"/>
</dbReference>